<keyword evidence="1" id="KW-0695">RNA-directed DNA polymerase</keyword>
<comment type="caution">
    <text evidence="1">The sequence shown here is derived from an EMBL/GenBank/DDBJ whole genome shotgun (WGS) entry which is preliminary data.</text>
</comment>
<dbReference type="GO" id="GO:0003964">
    <property type="term" value="F:RNA-directed DNA polymerase activity"/>
    <property type="evidence" value="ECO:0007669"/>
    <property type="project" value="UniProtKB-KW"/>
</dbReference>
<organism evidence="1 2">
    <name type="scientific">Tanacetum coccineum</name>
    <dbReference type="NCBI Taxonomy" id="301880"/>
    <lineage>
        <taxon>Eukaryota</taxon>
        <taxon>Viridiplantae</taxon>
        <taxon>Streptophyta</taxon>
        <taxon>Embryophyta</taxon>
        <taxon>Tracheophyta</taxon>
        <taxon>Spermatophyta</taxon>
        <taxon>Magnoliopsida</taxon>
        <taxon>eudicotyledons</taxon>
        <taxon>Gunneridae</taxon>
        <taxon>Pentapetalae</taxon>
        <taxon>asterids</taxon>
        <taxon>campanulids</taxon>
        <taxon>Asterales</taxon>
        <taxon>Asteraceae</taxon>
        <taxon>Asteroideae</taxon>
        <taxon>Anthemideae</taxon>
        <taxon>Anthemidinae</taxon>
        <taxon>Tanacetum</taxon>
    </lineage>
</organism>
<accession>A0ABQ4XEX7</accession>
<gene>
    <name evidence="1" type="ORF">Tco_0678169</name>
</gene>
<keyword evidence="1" id="KW-0548">Nucleotidyltransferase</keyword>
<evidence type="ECO:0000313" key="2">
    <source>
        <dbReference type="Proteomes" id="UP001151760"/>
    </source>
</evidence>
<keyword evidence="1" id="KW-0808">Transferase</keyword>
<proteinExistence type="predicted"/>
<reference evidence="1" key="1">
    <citation type="journal article" date="2022" name="Int. J. Mol. Sci.">
        <title>Draft Genome of Tanacetum Coccineum: Genomic Comparison of Closely Related Tanacetum-Family Plants.</title>
        <authorList>
            <person name="Yamashiro T."/>
            <person name="Shiraishi A."/>
            <person name="Nakayama K."/>
            <person name="Satake H."/>
        </authorList>
    </citation>
    <scope>NUCLEOTIDE SEQUENCE</scope>
</reference>
<dbReference type="EMBL" id="BQNB010009443">
    <property type="protein sequence ID" value="GJS63605.1"/>
    <property type="molecule type" value="Genomic_DNA"/>
</dbReference>
<dbReference type="Gene3D" id="2.40.70.10">
    <property type="entry name" value="Acid Proteases"/>
    <property type="match status" value="1"/>
</dbReference>
<dbReference type="Pfam" id="PF08284">
    <property type="entry name" value="RVP_2"/>
    <property type="match status" value="1"/>
</dbReference>
<reference evidence="1" key="2">
    <citation type="submission" date="2022-01" db="EMBL/GenBank/DDBJ databases">
        <authorList>
            <person name="Yamashiro T."/>
            <person name="Shiraishi A."/>
            <person name="Satake H."/>
            <person name="Nakayama K."/>
        </authorList>
    </citation>
    <scope>NUCLEOTIDE SEQUENCE</scope>
</reference>
<dbReference type="Proteomes" id="UP001151760">
    <property type="component" value="Unassembled WGS sequence"/>
</dbReference>
<evidence type="ECO:0000313" key="1">
    <source>
        <dbReference type="EMBL" id="GJS63605.1"/>
    </source>
</evidence>
<dbReference type="InterPro" id="IPR021109">
    <property type="entry name" value="Peptidase_aspartic_dom_sf"/>
</dbReference>
<name>A0ABQ4XEX7_9ASTR</name>
<keyword evidence="2" id="KW-1185">Reference proteome</keyword>
<protein>
    <submittedName>
        <fullName evidence="1">Reverse transcriptase domain-containing protein</fullName>
    </submittedName>
</protein>
<sequence length="342" mass="38530">MIGMSGDTRHDPWKHRGFKAKRTMQEAIERALRVEEQESQFHGGKTKNTYGGLDPFAHINAISTMTVVCSQSAMKCNKYGHIARDVETEVHQGNVVIKQNDRAPAKVYVVGNAGANPDNVVAELGSFDAIIGMDWLAKHQAVIACAEKIVRIPWKNKTLIIHEVEDKSEKKRLEDVPIVQDFPEVFPEDLTGSSSVSTSGVSNLIWSVSDKAHKAQFLAPGELRVLFVKKKDGSRSSVYSKMGLKIGYQQLRVREDDIPKKLAFRTRYVHSNSKLCHWFDNRTCRILELLRRREELYGLVFKCDFGILSAQSFALPEEAKISSNTASPLKRVGRCIDCREKK</sequence>